<dbReference type="SFLD" id="SFLDG01060">
    <property type="entry name" value="BATS_domain_containing"/>
    <property type="match status" value="1"/>
</dbReference>
<dbReference type="GO" id="GO:0009102">
    <property type="term" value="P:biotin biosynthetic process"/>
    <property type="evidence" value="ECO:0007669"/>
    <property type="project" value="UniProtKB-UniRule"/>
</dbReference>
<feature type="binding site" evidence="14 15">
    <location>
        <position position="83"/>
    </location>
    <ligand>
        <name>[4Fe-4S] cluster</name>
        <dbReference type="ChEBI" id="CHEBI:49883"/>
        <note>4Fe-4S-S-AdoMet</note>
    </ligand>
</feature>
<evidence type="ECO:0000256" key="14">
    <source>
        <dbReference type="HAMAP-Rule" id="MF_01694"/>
    </source>
</evidence>
<evidence type="ECO:0000256" key="11">
    <source>
        <dbReference type="ARBA" id="ARBA00023004"/>
    </source>
</evidence>
<feature type="binding site" evidence="14 15">
    <location>
        <position position="80"/>
    </location>
    <ligand>
        <name>[4Fe-4S] cluster</name>
        <dbReference type="ChEBI" id="CHEBI:49883"/>
        <note>4Fe-4S-S-AdoMet</note>
    </ligand>
</feature>
<dbReference type="InterPro" id="IPR013785">
    <property type="entry name" value="Aldolase_TIM"/>
</dbReference>
<dbReference type="FunFam" id="3.20.20.70:FF:000026">
    <property type="entry name" value="Biotin synthase"/>
    <property type="match status" value="1"/>
</dbReference>
<evidence type="ECO:0000256" key="7">
    <source>
        <dbReference type="ARBA" id="ARBA00022691"/>
    </source>
</evidence>
<evidence type="ECO:0000256" key="1">
    <source>
        <dbReference type="ARBA" id="ARBA00004942"/>
    </source>
</evidence>
<sequence length="344" mass="37840">MTNAASETSICPSHWQTLATRVLEGNELTRAEATEILSCPDEEILDLMQAAFRVRQRYFGKSVQLYFLMNAKSGLCPEDCSYCSQSKVSEAEIPRYNLLNREQILAGAEAAAERGAKTYCIVISARGPNEREMAAVEELIPAIKEKHNLDVCACLGLLTSEQAERLKACGVDRVNHNLNTGSEFYGEICSTHTYQDRIETLQAVRNAGMELCSGGIVGMGEAPQDVVDMALELRSLGVESIPVNFLNPIEGTPLADQAELTPNYCLKVLAMFRLVNPDREIRIAGGRELRLRSLQPLGLYAANSIFVGDYLTTKGQLPEADYEMIRDLGFEVTNESRPATTASC</sequence>
<evidence type="ECO:0000256" key="3">
    <source>
        <dbReference type="ARBA" id="ARBA00011738"/>
    </source>
</evidence>
<dbReference type="HAMAP" id="MF_01694">
    <property type="entry name" value="BioB"/>
    <property type="match status" value="1"/>
</dbReference>
<dbReference type="InterPro" id="IPR002684">
    <property type="entry name" value="Biotin_synth/BioAB"/>
</dbReference>
<keyword evidence="18" id="KW-1185">Reference proteome</keyword>
<feature type="binding site" evidence="14 15">
    <location>
        <position position="76"/>
    </location>
    <ligand>
        <name>[4Fe-4S] cluster</name>
        <dbReference type="ChEBI" id="CHEBI:49883"/>
        <note>4Fe-4S-S-AdoMet</note>
    </ligand>
</feature>
<dbReference type="SMART" id="SM00729">
    <property type="entry name" value="Elp3"/>
    <property type="match status" value="1"/>
</dbReference>
<dbReference type="Pfam" id="PF04055">
    <property type="entry name" value="Radical_SAM"/>
    <property type="match status" value="1"/>
</dbReference>
<gene>
    <name evidence="14 17" type="primary">bioB</name>
    <name evidence="17" type="ORF">Pr1d_39770</name>
</gene>
<dbReference type="RefSeq" id="WP_148074983.1">
    <property type="nucleotide sequence ID" value="NZ_CP042913.1"/>
</dbReference>
<evidence type="ECO:0000256" key="9">
    <source>
        <dbReference type="ARBA" id="ARBA00022723"/>
    </source>
</evidence>
<dbReference type="PIRSF" id="PIRSF001619">
    <property type="entry name" value="Biotin_synth"/>
    <property type="match status" value="1"/>
</dbReference>
<feature type="binding site" evidence="14 15">
    <location>
        <position position="152"/>
    </location>
    <ligand>
        <name>[2Fe-2S] cluster</name>
        <dbReference type="ChEBI" id="CHEBI:190135"/>
    </ligand>
</feature>
<dbReference type="EMBL" id="CP042913">
    <property type="protein sequence ID" value="QEG36662.1"/>
    <property type="molecule type" value="Genomic_DNA"/>
</dbReference>
<dbReference type="InterPro" id="IPR007197">
    <property type="entry name" value="rSAM"/>
</dbReference>
<dbReference type="GO" id="GO:0005506">
    <property type="term" value="F:iron ion binding"/>
    <property type="evidence" value="ECO:0007669"/>
    <property type="project" value="UniProtKB-UniRule"/>
</dbReference>
<evidence type="ECO:0000256" key="15">
    <source>
        <dbReference type="PIRSR" id="PIRSR001619-1"/>
    </source>
</evidence>
<dbReference type="InterPro" id="IPR024177">
    <property type="entry name" value="Biotin_synthase"/>
</dbReference>
<feature type="domain" description="Radical SAM core" evidence="16">
    <location>
        <begin position="58"/>
        <end position="284"/>
    </location>
</feature>
<evidence type="ECO:0000313" key="18">
    <source>
        <dbReference type="Proteomes" id="UP000323917"/>
    </source>
</evidence>
<feature type="binding site" evidence="14 15">
    <location>
        <position position="120"/>
    </location>
    <ligand>
        <name>[2Fe-2S] cluster</name>
        <dbReference type="ChEBI" id="CHEBI:190135"/>
    </ligand>
</feature>
<accession>A0A5B9QGF8</accession>
<keyword evidence="11 14" id="KW-0408">Iron</keyword>
<dbReference type="InterPro" id="IPR010722">
    <property type="entry name" value="BATS_dom"/>
</dbReference>
<dbReference type="GO" id="GO:0051537">
    <property type="term" value="F:2 iron, 2 sulfur cluster binding"/>
    <property type="evidence" value="ECO:0007669"/>
    <property type="project" value="UniProtKB-KW"/>
</dbReference>
<evidence type="ECO:0000256" key="5">
    <source>
        <dbReference type="ARBA" id="ARBA00022485"/>
    </source>
</evidence>
<dbReference type="CDD" id="cd01335">
    <property type="entry name" value="Radical_SAM"/>
    <property type="match status" value="1"/>
</dbReference>
<dbReference type="AlphaFoldDB" id="A0A5B9QGF8"/>
<protein>
    <recommendedName>
        <fullName evidence="4 14">Biotin synthase</fullName>
        <ecNumber evidence="4 14">2.8.1.6</ecNumber>
    </recommendedName>
</protein>
<proteinExistence type="inferred from homology"/>
<feature type="binding site" evidence="14 15">
    <location>
        <position position="212"/>
    </location>
    <ligand>
        <name>[2Fe-2S] cluster</name>
        <dbReference type="ChEBI" id="CHEBI:190135"/>
    </ligand>
</feature>
<dbReference type="Proteomes" id="UP000323917">
    <property type="component" value="Chromosome"/>
</dbReference>
<keyword evidence="7 14" id="KW-0949">S-adenosyl-L-methionine</keyword>
<name>A0A5B9QGF8_9BACT</name>
<dbReference type="PROSITE" id="PS51918">
    <property type="entry name" value="RADICAL_SAM"/>
    <property type="match status" value="1"/>
</dbReference>
<evidence type="ECO:0000256" key="4">
    <source>
        <dbReference type="ARBA" id="ARBA00012236"/>
    </source>
</evidence>
<dbReference type="InterPro" id="IPR058240">
    <property type="entry name" value="rSAM_sf"/>
</dbReference>
<comment type="cofactor">
    <cofactor evidence="15">
        <name>[2Fe-2S] cluster</name>
        <dbReference type="ChEBI" id="CHEBI:190135"/>
    </cofactor>
    <text evidence="15">Binds 1 [2Fe-2S] cluster. The cluster is coordinated with 3 cysteines and 1 arginine.</text>
</comment>
<evidence type="ECO:0000256" key="6">
    <source>
        <dbReference type="ARBA" id="ARBA00022679"/>
    </source>
</evidence>
<keyword evidence="12 14" id="KW-0411">Iron-sulfur</keyword>
<dbReference type="Gene3D" id="3.20.20.70">
    <property type="entry name" value="Aldolase class I"/>
    <property type="match status" value="1"/>
</dbReference>
<keyword evidence="8 14" id="KW-0001">2Fe-2S</keyword>
<dbReference type="GO" id="GO:0051539">
    <property type="term" value="F:4 iron, 4 sulfur cluster binding"/>
    <property type="evidence" value="ECO:0007669"/>
    <property type="project" value="UniProtKB-KW"/>
</dbReference>
<comment type="cofactor">
    <cofactor evidence="14">
        <name>[2Fe-2S] cluster</name>
        <dbReference type="ChEBI" id="CHEBI:190135"/>
    </cofactor>
    <text evidence="14">Binds 1 [2Fe-2S] cluster. The cluster is coordinated with 3 cysteines and 1 arginine.</text>
</comment>
<dbReference type="PANTHER" id="PTHR22976">
    <property type="entry name" value="BIOTIN SYNTHASE"/>
    <property type="match status" value="1"/>
</dbReference>
<evidence type="ECO:0000256" key="12">
    <source>
        <dbReference type="ARBA" id="ARBA00023014"/>
    </source>
</evidence>
<comment type="similarity">
    <text evidence="2 14">Belongs to the radical SAM superfamily. Biotin synthase family.</text>
</comment>
<evidence type="ECO:0000256" key="8">
    <source>
        <dbReference type="ARBA" id="ARBA00022714"/>
    </source>
</evidence>
<dbReference type="EC" id="2.8.1.6" evidence="4 14"/>
<keyword evidence="10 14" id="KW-0093">Biotin biosynthesis</keyword>
<comment type="function">
    <text evidence="14">Catalyzes the conversion of dethiobiotin (DTB) to biotin by the insertion of a sulfur atom into dethiobiotin via a radical-based mechanism.</text>
</comment>
<feature type="binding site" evidence="14 15">
    <location>
        <position position="282"/>
    </location>
    <ligand>
        <name>[2Fe-2S] cluster</name>
        <dbReference type="ChEBI" id="CHEBI:190135"/>
    </ligand>
</feature>
<organism evidence="17 18">
    <name type="scientific">Bythopirellula goksoeyrii</name>
    <dbReference type="NCBI Taxonomy" id="1400387"/>
    <lineage>
        <taxon>Bacteria</taxon>
        <taxon>Pseudomonadati</taxon>
        <taxon>Planctomycetota</taxon>
        <taxon>Planctomycetia</taxon>
        <taxon>Pirellulales</taxon>
        <taxon>Lacipirellulaceae</taxon>
        <taxon>Bythopirellula</taxon>
    </lineage>
</organism>
<dbReference type="SMART" id="SM00876">
    <property type="entry name" value="BATS"/>
    <property type="match status" value="1"/>
</dbReference>
<evidence type="ECO:0000256" key="13">
    <source>
        <dbReference type="ARBA" id="ARBA00051157"/>
    </source>
</evidence>
<keyword evidence="9 14" id="KW-0479">Metal-binding</keyword>
<dbReference type="PANTHER" id="PTHR22976:SF2">
    <property type="entry name" value="BIOTIN SYNTHASE, MITOCHONDRIAL"/>
    <property type="match status" value="1"/>
</dbReference>
<keyword evidence="5 14" id="KW-0004">4Fe-4S</keyword>
<dbReference type="SFLD" id="SFLDG01278">
    <property type="entry name" value="biotin_synthase_like"/>
    <property type="match status" value="1"/>
</dbReference>
<dbReference type="UniPathway" id="UPA00078">
    <property type="reaction ID" value="UER00162"/>
</dbReference>
<keyword evidence="6 14" id="KW-0808">Transferase</keyword>
<dbReference type="OrthoDB" id="9786826at2"/>
<dbReference type="SUPFAM" id="SSF102114">
    <property type="entry name" value="Radical SAM enzymes"/>
    <property type="match status" value="1"/>
</dbReference>
<comment type="catalytic activity">
    <reaction evidence="13 14">
        <text>(4R,5S)-dethiobiotin + (sulfur carrier)-SH + 2 reduced [2Fe-2S]-[ferredoxin] + 2 S-adenosyl-L-methionine = (sulfur carrier)-H + biotin + 2 5'-deoxyadenosine + 2 L-methionine + 2 oxidized [2Fe-2S]-[ferredoxin]</text>
        <dbReference type="Rhea" id="RHEA:22060"/>
        <dbReference type="Rhea" id="RHEA-COMP:10000"/>
        <dbReference type="Rhea" id="RHEA-COMP:10001"/>
        <dbReference type="Rhea" id="RHEA-COMP:14737"/>
        <dbReference type="Rhea" id="RHEA-COMP:14739"/>
        <dbReference type="ChEBI" id="CHEBI:17319"/>
        <dbReference type="ChEBI" id="CHEBI:29917"/>
        <dbReference type="ChEBI" id="CHEBI:33737"/>
        <dbReference type="ChEBI" id="CHEBI:33738"/>
        <dbReference type="ChEBI" id="CHEBI:57586"/>
        <dbReference type="ChEBI" id="CHEBI:57844"/>
        <dbReference type="ChEBI" id="CHEBI:59789"/>
        <dbReference type="ChEBI" id="CHEBI:64428"/>
        <dbReference type="ChEBI" id="CHEBI:149473"/>
        <dbReference type="EC" id="2.8.1.6"/>
    </reaction>
</comment>
<evidence type="ECO:0000313" key="17">
    <source>
        <dbReference type="EMBL" id="QEG36662.1"/>
    </source>
</evidence>
<dbReference type="KEGG" id="bgok:Pr1d_39770"/>
<comment type="pathway">
    <text evidence="1 14">Cofactor biosynthesis; biotin biosynthesis; biotin from 7,8-diaminononanoate: step 2/2.</text>
</comment>
<dbReference type="InterPro" id="IPR006638">
    <property type="entry name" value="Elp3/MiaA/NifB-like_rSAM"/>
</dbReference>
<evidence type="ECO:0000259" key="16">
    <source>
        <dbReference type="PROSITE" id="PS51918"/>
    </source>
</evidence>
<evidence type="ECO:0000256" key="2">
    <source>
        <dbReference type="ARBA" id="ARBA00010765"/>
    </source>
</evidence>
<comment type="subunit">
    <text evidence="3 14">Homodimer.</text>
</comment>
<comment type="cofactor">
    <cofactor evidence="14 15">
        <name>[4Fe-4S] cluster</name>
        <dbReference type="ChEBI" id="CHEBI:49883"/>
    </cofactor>
    <text evidence="14 15">Binds 1 [4Fe-4S] cluster. The cluster is coordinated with 3 cysteines and an exchangeable S-adenosyl-L-methionine.</text>
</comment>
<dbReference type="Pfam" id="PF06968">
    <property type="entry name" value="BATS"/>
    <property type="match status" value="1"/>
</dbReference>
<dbReference type="NCBIfam" id="TIGR00433">
    <property type="entry name" value="bioB"/>
    <property type="match status" value="1"/>
</dbReference>
<dbReference type="SFLD" id="SFLDS00029">
    <property type="entry name" value="Radical_SAM"/>
    <property type="match status" value="1"/>
</dbReference>
<evidence type="ECO:0000256" key="10">
    <source>
        <dbReference type="ARBA" id="ARBA00022756"/>
    </source>
</evidence>
<reference evidence="17 18" key="1">
    <citation type="submission" date="2019-08" db="EMBL/GenBank/DDBJ databases">
        <title>Deep-cultivation of Planctomycetes and their phenomic and genomic characterization uncovers novel biology.</title>
        <authorList>
            <person name="Wiegand S."/>
            <person name="Jogler M."/>
            <person name="Boedeker C."/>
            <person name="Pinto D."/>
            <person name="Vollmers J."/>
            <person name="Rivas-Marin E."/>
            <person name="Kohn T."/>
            <person name="Peeters S.H."/>
            <person name="Heuer A."/>
            <person name="Rast P."/>
            <person name="Oberbeckmann S."/>
            <person name="Bunk B."/>
            <person name="Jeske O."/>
            <person name="Meyerdierks A."/>
            <person name="Storesund J.E."/>
            <person name="Kallscheuer N."/>
            <person name="Luecker S."/>
            <person name="Lage O.M."/>
            <person name="Pohl T."/>
            <person name="Merkel B.J."/>
            <person name="Hornburger P."/>
            <person name="Mueller R.-W."/>
            <person name="Bruemmer F."/>
            <person name="Labrenz M."/>
            <person name="Spormann A.M."/>
            <person name="Op den Camp H."/>
            <person name="Overmann J."/>
            <person name="Amann R."/>
            <person name="Jetten M.S.M."/>
            <person name="Mascher T."/>
            <person name="Medema M.H."/>
            <person name="Devos D.P."/>
            <person name="Kaster A.-K."/>
            <person name="Ovreas L."/>
            <person name="Rohde M."/>
            <person name="Galperin M.Y."/>
            <person name="Jogler C."/>
        </authorList>
    </citation>
    <scope>NUCLEOTIDE SEQUENCE [LARGE SCALE GENOMIC DNA]</scope>
    <source>
        <strain evidence="17 18">Pr1d</strain>
    </source>
</reference>
<dbReference type="GO" id="GO:0004076">
    <property type="term" value="F:biotin synthase activity"/>
    <property type="evidence" value="ECO:0007669"/>
    <property type="project" value="UniProtKB-UniRule"/>
</dbReference>